<evidence type="ECO:0000313" key="3">
    <source>
        <dbReference type="Proteomes" id="UP000324222"/>
    </source>
</evidence>
<sequence>MPSPSSSPPSPAFTPPPLFSSPAADVGLFSAAAPREPILKKMESYVSPRAADPRGENPGHASRRNVSRHCLGPGLSGGPLGTVCHLFIGVGGRAVPAGKHGCWSGWFEVDDI</sequence>
<proteinExistence type="predicted"/>
<keyword evidence="3" id="KW-1185">Reference proteome</keyword>
<accession>A0A5B7CTQ2</accession>
<organism evidence="2 3">
    <name type="scientific">Portunus trituberculatus</name>
    <name type="common">Swimming crab</name>
    <name type="synonym">Neptunus trituberculatus</name>
    <dbReference type="NCBI Taxonomy" id="210409"/>
    <lineage>
        <taxon>Eukaryota</taxon>
        <taxon>Metazoa</taxon>
        <taxon>Ecdysozoa</taxon>
        <taxon>Arthropoda</taxon>
        <taxon>Crustacea</taxon>
        <taxon>Multicrustacea</taxon>
        <taxon>Malacostraca</taxon>
        <taxon>Eumalacostraca</taxon>
        <taxon>Eucarida</taxon>
        <taxon>Decapoda</taxon>
        <taxon>Pleocyemata</taxon>
        <taxon>Brachyura</taxon>
        <taxon>Eubrachyura</taxon>
        <taxon>Portunoidea</taxon>
        <taxon>Portunidae</taxon>
        <taxon>Portuninae</taxon>
        <taxon>Portunus</taxon>
    </lineage>
</organism>
<gene>
    <name evidence="2" type="ORF">E2C01_003497</name>
</gene>
<dbReference type="Proteomes" id="UP000324222">
    <property type="component" value="Unassembled WGS sequence"/>
</dbReference>
<evidence type="ECO:0000313" key="2">
    <source>
        <dbReference type="EMBL" id="MPC10853.1"/>
    </source>
</evidence>
<dbReference type="EMBL" id="VSRR010000133">
    <property type="protein sequence ID" value="MPC10853.1"/>
    <property type="molecule type" value="Genomic_DNA"/>
</dbReference>
<reference evidence="2 3" key="1">
    <citation type="submission" date="2019-05" db="EMBL/GenBank/DDBJ databases">
        <title>Another draft genome of Portunus trituberculatus and its Hox gene families provides insights of decapod evolution.</title>
        <authorList>
            <person name="Jeong J.-H."/>
            <person name="Song I."/>
            <person name="Kim S."/>
            <person name="Choi T."/>
            <person name="Kim D."/>
            <person name="Ryu S."/>
            <person name="Kim W."/>
        </authorList>
    </citation>
    <scope>NUCLEOTIDE SEQUENCE [LARGE SCALE GENOMIC DNA]</scope>
    <source>
        <tissue evidence="2">Muscle</tissue>
    </source>
</reference>
<evidence type="ECO:0000256" key="1">
    <source>
        <dbReference type="SAM" id="MobiDB-lite"/>
    </source>
</evidence>
<protein>
    <submittedName>
        <fullName evidence="2">Uncharacterized protein</fullName>
    </submittedName>
</protein>
<feature type="region of interest" description="Disordered" evidence="1">
    <location>
        <begin position="43"/>
        <end position="67"/>
    </location>
</feature>
<dbReference type="AlphaFoldDB" id="A0A5B7CTQ2"/>
<name>A0A5B7CTQ2_PORTR</name>
<comment type="caution">
    <text evidence="2">The sequence shown here is derived from an EMBL/GenBank/DDBJ whole genome shotgun (WGS) entry which is preliminary data.</text>
</comment>